<evidence type="ECO:0000256" key="1">
    <source>
        <dbReference type="SAM" id="MobiDB-lite"/>
    </source>
</evidence>
<feature type="compositionally biased region" description="Polar residues" evidence="1">
    <location>
        <begin position="1"/>
        <end position="13"/>
    </location>
</feature>
<gene>
    <name evidence="2" type="ORF">HG15A2_47060</name>
</gene>
<feature type="compositionally biased region" description="Acidic residues" evidence="1">
    <location>
        <begin position="150"/>
        <end position="162"/>
    </location>
</feature>
<reference evidence="2 3" key="1">
    <citation type="submission" date="2019-02" db="EMBL/GenBank/DDBJ databases">
        <title>Deep-cultivation of Planctomycetes and their phenomic and genomic characterization uncovers novel biology.</title>
        <authorList>
            <person name="Wiegand S."/>
            <person name="Jogler M."/>
            <person name="Boedeker C."/>
            <person name="Pinto D."/>
            <person name="Vollmers J."/>
            <person name="Rivas-Marin E."/>
            <person name="Kohn T."/>
            <person name="Peeters S.H."/>
            <person name="Heuer A."/>
            <person name="Rast P."/>
            <person name="Oberbeckmann S."/>
            <person name="Bunk B."/>
            <person name="Jeske O."/>
            <person name="Meyerdierks A."/>
            <person name="Storesund J.E."/>
            <person name="Kallscheuer N."/>
            <person name="Luecker S."/>
            <person name="Lage O.M."/>
            <person name="Pohl T."/>
            <person name="Merkel B.J."/>
            <person name="Hornburger P."/>
            <person name="Mueller R.-W."/>
            <person name="Bruemmer F."/>
            <person name="Labrenz M."/>
            <person name="Spormann A.M."/>
            <person name="Op den Camp H."/>
            <person name="Overmann J."/>
            <person name="Amann R."/>
            <person name="Jetten M.S.M."/>
            <person name="Mascher T."/>
            <person name="Medema M.H."/>
            <person name="Devos D.P."/>
            <person name="Kaster A.-K."/>
            <person name="Ovreas L."/>
            <person name="Rohde M."/>
            <person name="Galperin M.Y."/>
            <person name="Jogler C."/>
        </authorList>
    </citation>
    <scope>NUCLEOTIDE SEQUENCE [LARGE SCALE GENOMIC DNA]</scope>
    <source>
        <strain evidence="2 3">HG15A2</strain>
    </source>
</reference>
<organism evidence="2 3">
    <name type="scientific">Adhaeretor mobilis</name>
    <dbReference type="NCBI Taxonomy" id="1930276"/>
    <lineage>
        <taxon>Bacteria</taxon>
        <taxon>Pseudomonadati</taxon>
        <taxon>Planctomycetota</taxon>
        <taxon>Planctomycetia</taxon>
        <taxon>Pirellulales</taxon>
        <taxon>Lacipirellulaceae</taxon>
        <taxon>Adhaeretor</taxon>
    </lineage>
</organism>
<dbReference type="AlphaFoldDB" id="A0A517N2K4"/>
<sequence>MPPMAQTTETTNRIAEAEAATEDSSEPSQPFIGKWNNLVSTTNWDKGQIISEWRDALIAADAAASEYSDEAWAQLVGGVTSQHVGRLRRVYQQFGENVQQYPGLFWSHFQAAIDWDDAEMWLEGAIQNGWSISQMRGKRWETVGKPGEQQPEEPSAELEGSLEDGQQLRDEQADSTATESLTPKSKELQSPGSDASPKASAENRGSDGSEEDYDEAGEESSELEDAPKATKTKRERLPVDVDDLPDDLAEAFEQFKLAIISHRREGWNETRCETVVECLDALKMLAEAPLD</sequence>
<dbReference type="EMBL" id="CP036263">
    <property type="protein sequence ID" value="QDT01364.1"/>
    <property type="molecule type" value="Genomic_DNA"/>
</dbReference>
<feature type="region of interest" description="Disordered" evidence="1">
    <location>
        <begin position="1"/>
        <end position="31"/>
    </location>
</feature>
<name>A0A517N2K4_9BACT</name>
<evidence type="ECO:0000313" key="3">
    <source>
        <dbReference type="Proteomes" id="UP000319852"/>
    </source>
</evidence>
<keyword evidence="3" id="KW-1185">Reference proteome</keyword>
<dbReference type="KEGG" id="amob:HG15A2_47060"/>
<protein>
    <submittedName>
        <fullName evidence="2">Uncharacterized protein</fullName>
    </submittedName>
</protein>
<evidence type="ECO:0000313" key="2">
    <source>
        <dbReference type="EMBL" id="QDT01364.1"/>
    </source>
</evidence>
<accession>A0A517N2K4</accession>
<feature type="compositionally biased region" description="Polar residues" evidence="1">
    <location>
        <begin position="174"/>
        <end position="193"/>
    </location>
</feature>
<feature type="compositionally biased region" description="Acidic residues" evidence="1">
    <location>
        <begin position="208"/>
        <end position="224"/>
    </location>
</feature>
<proteinExistence type="predicted"/>
<dbReference type="Proteomes" id="UP000319852">
    <property type="component" value="Chromosome"/>
</dbReference>
<feature type="region of interest" description="Disordered" evidence="1">
    <location>
        <begin position="143"/>
        <end position="239"/>
    </location>
</feature>